<sequence>MVSIIPIPNPMLRTTTLSGSSALLNRLSHPAFMSLSSHCIITPSFLSVSNASSVYSSLLCKKVALSPAGSYSSFFSSSTVPATCSSSNPSISSSSMNSTFDSIWRRKTSARTPAATICSQYLDPRNPRLSSTHPGVSFFELTRHQPAPFRKSSSIICSTICVSSSVKSSATFSQIICKGVVVELSSSSTPRSNWSTSSKVYVAGIPADRYSFSFTRWSGVIGRGSAHSSLLSFISCSAEHNDVWSTSFTVVVDCSNTSAGGSLGVKNLSSSSSSDLSFCVLSETTTSSVRSGSDTSNELVRSMSPNMSASSTGSGSGSGCLNFSCAACTGVTTRALGFLGSAGSWLSGRASRKTTKWCFSWFFSPTDLVVSRFTFCTIDSMLRSASNIEPLRLDITAQLSPGSSVPSFCSLAVTLGEKSRPLEFSGAFLCSTTALIPRSLMFFSCSALCLLASLKYLCNCISRALSTGGSTAAAGAAGTVALTFSGLTLSMFSPKLSTRLSDSAAETWRMVDRSELLRFA</sequence>
<reference evidence="2" key="2">
    <citation type="submission" date="2021-01" db="EMBL/GenBank/DDBJ databases">
        <authorList>
            <person name="Schikora-Tamarit M.A."/>
        </authorList>
    </citation>
    <scope>NUCLEOTIDE SEQUENCE</scope>
    <source>
        <strain evidence="2">CBS6075</strain>
    </source>
</reference>
<feature type="region of interest" description="Disordered" evidence="1">
    <location>
        <begin position="287"/>
        <end position="315"/>
    </location>
</feature>
<accession>A0A9P8NY65</accession>
<evidence type="ECO:0000313" key="2">
    <source>
        <dbReference type="EMBL" id="KAH3662083.1"/>
    </source>
</evidence>
<comment type="caution">
    <text evidence="2">The sequence shown here is derived from an EMBL/GenBank/DDBJ whole genome shotgun (WGS) entry which is preliminary data.</text>
</comment>
<dbReference type="Proteomes" id="UP000769157">
    <property type="component" value="Unassembled WGS sequence"/>
</dbReference>
<dbReference type="AlphaFoldDB" id="A0A9P8NY65"/>
<protein>
    <submittedName>
        <fullName evidence="2">Uncharacterized protein</fullName>
    </submittedName>
</protein>
<keyword evidence="3" id="KW-1185">Reference proteome</keyword>
<reference evidence="2" key="1">
    <citation type="journal article" date="2021" name="Open Biol.">
        <title>Shared evolutionary footprints suggest mitochondrial oxidative damage underlies multiple complex I losses in fungi.</title>
        <authorList>
            <person name="Schikora-Tamarit M.A."/>
            <person name="Marcet-Houben M."/>
            <person name="Nosek J."/>
            <person name="Gabaldon T."/>
        </authorList>
    </citation>
    <scope>NUCLEOTIDE SEQUENCE</scope>
    <source>
        <strain evidence="2">CBS6075</strain>
    </source>
</reference>
<dbReference type="EMBL" id="JAEUBE010000414">
    <property type="protein sequence ID" value="KAH3662083.1"/>
    <property type="molecule type" value="Genomic_DNA"/>
</dbReference>
<feature type="compositionally biased region" description="Low complexity" evidence="1">
    <location>
        <begin position="302"/>
        <end position="313"/>
    </location>
</feature>
<organism evidence="2 3">
    <name type="scientific">Ogataea philodendri</name>
    <dbReference type="NCBI Taxonomy" id="1378263"/>
    <lineage>
        <taxon>Eukaryota</taxon>
        <taxon>Fungi</taxon>
        <taxon>Dikarya</taxon>
        <taxon>Ascomycota</taxon>
        <taxon>Saccharomycotina</taxon>
        <taxon>Pichiomycetes</taxon>
        <taxon>Pichiales</taxon>
        <taxon>Pichiaceae</taxon>
        <taxon>Ogataea</taxon>
    </lineage>
</organism>
<dbReference type="GeneID" id="70238228"/>
<feature type="compositionally biased region" description="Polar residues" evidence="1">
    <location>
        <begin position="287"/>
        <end position="299"/>
    </location>
</feature>
<name>A0A9P8NY65_9ASCO</name>
<proteinExistence type="predicted"/>
<evidence type="ECO:0000256" key="1">
    <source>
        <dbReference type="SAM" id="MobiDB-lite"/>
    </source>
</evidence>
<evidence type="ECO:0000313" key="3">
    <source>
        <dbReference type="Proteomes" id="UP000769157"/>
    </source>
</evidence>
<dbReference type="RefSeq" id="XP_046059187.1">
    <property type="nucleotide sequence ID" value="XM_046207533.1"/>
</dbReference>
<gene>
    <name evidence="2" type="ORF">OGAPHI_006264</name>
</gene>